<organism evidence="2">
    <name type="scientific">Caldilineaceae bacterium SB0661_bin_32</name>
    <dbReference type="NCBI Taxonomy" id="2605255"/>
    <lineage>
        <taxon>Bacteria</taxon>
        <taxon>Bacillati</taxon>
        <taxon>Chloroflexota</taxon>
        <taxon>Caldilineae</taxon>
        <taxon>Caldilineales</taxon>
        <taxon>Caldilineaceae</taxon>
    </lineage>
</organism>
<dbReference type="InterPro" id="IPR015424">
    <property type="entry name" value="PyrdxlP-dep_Trfase"/>
</dbReference>
<dbReference type="Gene3D" id="3.90.1150.10">
    <property type="entry name" value="Aspartate Aminotransferase, domain 1"/>
    <property type="match status" value="1"/>
</dbReference>
<comment type="similarity">
    <text evidence="1">Belongs to the DegT/DnrJ/EryC1 family.</text>
</comment>
<evidence type="ECO:0000256" key="1">
    <source>
        <dbReference type="RuleBase" id="RU004508"/>
    </source>
</evidence>
<dbReference type="GO" id="GO:0008483">
    <property type="term" value="F:transaminase activity"/>
    <property type="evidence" value="ECO:0007669"/>
    <property type="project" value="TreeGrafter"/>
</dbReference>
<accession>A0A6B1D3T7</accession>
<protein>
    <recommendedName>
        <fullName evidence="3">Aminotransferase class V-fold PLP-dependent enzyme</fullName>
    </recommendedName>
</protein>
<dbReference type="GO" id="GO:0030170">
    <property type="term" value="F:pyridoxal phosphate binding"/>
    <property type="evidence" value="ECO:0007669"/>
    <property type="project" value="TreeGrafter"/>
</dbReference>
<dbReference type="AlphaFoldDB" id="A0A6B1D3T7"/>
<dbReference type="GO" id="GO:0000271">
    <property type="term" value="P:polysaccharide biosynthetic process"/>
    <property type="evidence" value="ECO:0007669"/>
    <property type="project" value="TreeGrafter"/>
</dbReference>
<comment type="caution">
    <text evidence="2">The sequence shown here is derived from an EMBL/GenBank/DDBJ whole genome shotgun (WGS) entry which is preliminary data.</text>
</comment>
<gene>
    <name evidence="2" type="ORF">F4X14_06115</name>
</gene>
<dbReference type="InterPro" id="IPR000653">
    <property type="entry name" value="DegT/StrS_aminotransferase"/>
</dbReference>
<sequence>MTTASRVRATYGAASLNGEEAALPSPFPRTMGPNCTAYLQEVVESGLTVDMIGRFEKNFAAELGVRHCIATPGCTPALGVLAAAFPFEPGDEIIVSPITDFGTIQGLCLENYIPVFADTEPGSVNVSADTIEACISERTRAVLVVHKTGIICDMDPINELAARHDLFVYEDVCQAVFGRYKGRFAGTLAQAAGFSFDSEKTLGSDVGGCVVTDDDELAEALRFIGHSRGGEMAPAGFGRVHSALGYAYRMPQATAAITLGQLEIIHPQVAQRDRMIRLLSELLAGIPGITPLAIPDYMDVYSCWMAGFSIDPTAFGCTPAEFAQQVADAGIPGAGQGRYYLMPQACTFLHERAGNRTHQFAMPPASRTYNYSADSCPNAHGFLRNFVRWSSFCEKYQPQDCELATSIVRAVAERNRVS</sequence>
<dbReference type="PANTHER" id="PTHR30244:SF34">
    <property type="entry name" value="DTDP-4-AMINO-4,6-DIDEOXYGALACTOSE TRANSAMINASE"/>
    <property type="match status" value="1"/>
</dbReference>
<evidence type="ECO:0000313" key="2">
    <source>
        <dbReference type="EMBL" id="MYC94530.1"/>
    </source>
</evidence>
<dbReference type="SUPFAM" id="SSF53383">
    <property type="entry name" value="PLP-dependent transferases"/>
    <property type="match status" value="1"/>
</dbReference>
<proteinExistence type="inferred from homology"/>
<name>A0A6B1D3T7_9CHLR</name>
<dbReference type="Gene3D" id="3.40.640.10">
    <property type="entry name" value="Type I PLP-dependent aspartate aminotransferase-like (Major domain)"/>
    <property type="match status" value="1"/>
</dbReference>
<dbReference type="InterPro" id="IPR015422">
    <property type="entry name" value="PyrdxlP-dep_Trfase_small"/>
</dbReference>
<dbReference type="PANTHER" id="PTHR30244">
    <property type="entry name" value="TRANSAMINASE"/>
    <property type="match status" value="1"/>
</dbReference>
<reference evidence="2" key="1">
    <citation type="submission" date="2019-09" db="EMBL/GenBank/DDBJ databases">
        <title>Characterisation of the sponge microbiome using genome-centric metagenomics.</title>
        <authorList>
            <person name="Engelberts J.P."/>
            <person name="Robbins S.J."/>
            <person name="De Goeij J.M."/>
            <person name="Aranda M."/>
            <person name="Bell S.C."/>
            <person name="Webster N.S."/>
        </authorList>
    </citation>
    <scope>NUCLEOTIDE SEQUENCE</scope>
    <source>
        <strain evidence="2">SB0661_bin_32</strain>
    </source>
</reference>
<evidence type="ECO:0008006" key="3">
    <source>
        <dbReference type="Google" id="ProtNLM"/>
    </source>
</evidence>
<dbReference type="EMBL" id="VXMH01000028">
    <property type="protein sequence ID" value="MYC94530.1"/>
    <property type="molecule type" value="Genomic_DNA"/>
</dbReference>
<keyword evidence="1" id="KW-0663">Pyridoxal phosphate</keyword>
<dbReference type="Pfam" id="PF01041">
    <property type="entry name" value="DegT_DnrJ_EryC1"/>
    <property type="match status" value="1"/>
</dbReference>
<dbReference type="InterPro" id="IPR015421">
    <property type="entry name" value="PyrdxlP-dep_Trfase_major"/>
</dbReference>